<keyword evidence="1 2" id="KW-0812">Transmembrane</keyword>
<feature type="transmembrane region" description="Helical" evidence="1">
    <location>
        <begin position="54"/>
        <end position="73"/>
    </location>
</feature>
<proteinExistence type="predicted"/>
<feature type="transmembrane region" description="Helical" evidence="1">
    <location>
        <begin position="22"/>
        <end position="42"/>
    </location>
</feature>
<keyword evidence="1" id="KW-1133">Transmembrane helix</keyword>
<gene>
    <name evidence="2" type="ORF">BSAL_62715</name>
</gene>
<dbReference type="EMBL" id="CYKH01000330">
    <property type="protein sequence ID" value="CUF46105.1"/>
    <property type="molecule type" value="Genomic_DNA"/>
</dbReference>
<keyword evidence="3" id="KW-1185">Reference proteome</keyword>
<reference evidence="3" key="1">
    <citation type="submission" date="2015-09" db="EMBL/GenBank/DDBJ databases">
        <authorList>
            <consortium name="Pathogen Informatics"/>
        </authorList>
    </citation>
    <scope>NUCLEOTIDE SEQUENCE [LARGE SCALE GENOMIC DNA]</scope>
    <source>
        <strain evidence="3">Lake Konstanz</strain>
    </source>
</reference>
<evidence type="ECO:0000313" key="2">
    <source>
        <dbReference type="EMBL" id="CUF46105.1"/>
    </source>
</evidence>
<keyword evidence="1" id="KW-0472">Membrane</keyword>
<name>A0A0S4IRW6_BODSA</name>
<dbReference type="Proteomes" id="UP000051952">
    <property type="component" value="Unassembled WGS sequence"/>
</dbReference>
<feature type="transmembrane region" description="Helical" evidence="1">
    <location>
        <begin position="175"/>
        <end position="197"/>
    </location>
</feature>
<dbReference type="VEuPathDB" id="TriTrypDB:BSAL_62715"/>
<dbReference type="AlphaFoldDB" id="A0A0S4IRW6"/>
<feature type="transmembrane region" description="Helical" evidence="1">
    <location>
        <begin position="217"/>
        <end position="236"/>
    </location>
</feature>
<dbReference type="Gene3D" id="1.20.1070.10">
    <property type="entry name" value="Rhodopsin 7-helix transmembrane proteins"/>
    <property type="match status" value="1"/>
</dbReference>
<sequence length="306" mass="34458">MQNITTPTPAGIDDATLRVDELMTLLGSGISSVAVIFTMILYGHYKHLHSPANTLFIVGILGVTLCADVNYFMCIFTRDESNNRHDFSPARCQACGFMEQIHSFVEPFLSTVFWIQIYCMVHKIDVICFRGKSEVILTIVFAWLLGAGSAVGALVMDWYRQDNQAWCWIASDVMWFKLVFCWLWVGCSFFCMCVALANPLCSDTLNTIQKRLLWRRAILGCLWAVVCTIDICARFLQDDQASIVQATCEPILGLLNVLAFLYSERMFTLRALTLPPGGEPTYGFTAAMRYIPDKISEGESFILIAR</sequence>
<accession>A0A0S4IRW6</accession>
<protein>
    <submittedName>
        <fullName evidence="2">Transmembrane protein, putative</fullName>
    </submittedName>
</protein>
<feature type="transmembrane region" description="Helical" evidence="1">
    <location>
        <begin position="242"/>
        <end position="262"/>
    </location>
</feature>
<feature type="transmembrane region" description="Helical" evidence="1">
    <location>
        <begin position="135"/>
        <end position="155"/>
    </location>
</feature>
<evidence type="ECO:0000256" key="1">
    <source>
        <dbReference type="SAM" id="Phobius"/>
    </source>
</evidence>
<evidence type="ECO:0000313" key="3">
    <source>
        <dbReference type="Proteomes" id="UP000051952"/>
    </source>
</evidence>
<organism evidence="2 3">
    <name type="scientific">Bodo saltans</name>
    <name type="common">Flagellated protozoan</name>
    <dbReference type="NCBI Taxonomy" id="75058"/>
    <lineage>
        <taxon>Eukaryota</taxon>
        <taxon>Discoba</taxon>
        <taxon>Euglenozoa</taxon>
        <taxon>Kinetoplastea</taxon>
        <taxon>Metakinetoplastina</taxon>
        <taxon>Eubodonida</taxon>
        <taxon>Bodonidae</taxon>
        <taxon>Bodo</taxon>
    </lineage>
</organism>